<name>A0ABT2IR34_9FLAO</name>
<evidence type="ECO:0000313" key="3">
    <source>
        <dbReference type="EMBL" id="MCT2561273.1"/>
    </source>
</evidence>
<dbReference type="InterPro" id="IPR001387">
    <property type="entry name" value="Cro/C1-type_HTH"/>
</dbReference>
<dbReference type="SMART" id="SM00530">
    <property type="entry name" value="HTH_XRE"/>
    <property type="match status" value="1"/>
</dbReference>
<comment type="caution">
    <text evidence="3">The sequence shown here is derived from an EMBL/GenBank/DDBJ whole genome shotgun (WGS) entry which is preliminary data.</text>
</comment>
<dbReference type="PROSITE" id="PS50943">
    <property type="entry name" value="HTH_CROC1"/>
    <property type="match status" value="1"/>
</dbReference>
<dbReference type="RefSeq" id="WP_259837229.1">
    <property type="nucleotide sequence ID" value="NZ_JAOAMU010000001.1"/>
</dbReference>
<feature type="coiled-coil region" evidence="1">
    <location>
        <begin position="88"/>
        <end position="115"/>
    </location>
</feature>
<gene>
    <name evidence="3" type="ORF">N0B48_05165</name>
</gene>
<dbReference type="Gene3D" id="1.10.260.40">
    <property type="entry name" value="lambda repressor-like DNA-binding domains"/>
    <property type="match status" value="1"/>
</dbReference>
<proteinExistence type="predicted"/>
<keyword evidence="1" id="KW-0175">Coiled coil</keyword>
<dbReference type="Proteomes" id="UP001525566">
    <property type="component" value="Unassembled WGS sequence"/>
</dbReference>
<sequence>MTQEKLRKLRIQKGISQEKIAEILSTDPSNYSRKERGKIKIREEEWQKIAEAFDVHVEDIKEQEIKFSVNNEHATFHDNFGIHHQSLVETLNDYISFLKQEINELKEEIKTLRSQ</sequence>
<reference evidence="3 4" key="1">
    <citation type="submission" date="2022-09" db="EMBL/GenBank/DDBJ databases">
        <title>Chryseobacterium oleae sp.nov., isolated from the inter-root soil of Pyrola calliantha H. Andr. in Tibet.</title>
        <authorList>
            <person name="Li Z."/>
        </authorList>
    </citation>
    <scope>NUCLEOTIDE SEQUENCE [LARGE SCALE GENOMIC DNA]</scope>
    <source>
        <strain evidence="4">pc1-10</strain>
    </source>
</reference>
<dbReference type="Pfam" id="PF01381">
    <property type="entry name" value="HTH_3"/>
    <property type="match status" value="1"/>
</dbReference>
<dbReference type="SUPFAM" id="SSF47413">
    <property type="entry name" value="lambda repressor-like DNA-binding domains"/>
    <property type="match status" value="1"/>
</dbReference>
<protein>
    <submittedName>
        <fullName evidence="3">Helix-turn-helix domain-containing protein</fullName>
    </submittedName>
</protein>
<organism evidence="3 4">
    <name type="scientific">Chryseobacterium herbae</name>
    <dbReference type="NCBI Taxonomy" id="2976476"/>
    <lineage>
        <taxon>Bacteria</taxon>
        <taxon>Pseudomonadati</taxon>
        <taxon>Bacteroidota</taxon>
        <taxon>Flavobacteriia</taxon>
        <taxon>Flavobacteriales</taxon>
        <taxon>Weeksellaceae</taxon>
        <taxon>Chryseobacterium group</taxon>
        <taxon>Chryseobacterium</taxon>
    </lineage>
</organism>
<keyword evidence="4" id="KW-1185">Reference proteome</keyword>
<evidence type="ECO:0000313" key="4">
    <source>
        <dbReference type="Proteomes" id="UP001525566"/>
    </source>
</evidence>
<dbReference type="EMBL" id="JAOAMU010000001">
    <property type="protein sequence ID" value="MCT2561273.1"/>
    <property type="molecule type" value="Genomic_DNA"/>
</dbReference>
<feature type="domain" description="HTH cro/C1-type" evidence="2">
    <location>
        <begin position="6"/>
        <end position="60"/>
    </location>
</feature>
<dbReference type="CDD" id="cd00093">
    <property type="entry name" value="HTH_XRE"/>
    <property type="match status" value="1"/>
</dbReference>
<dbReference type="InterPro" id="IPR010982">
    <property type="entry name" value="Lambda_DNA-bd_dom_sf"/>
</dbReference>
<evidence type="ECO:0000256" key="1">
    <source>
        <dbReference type="SAM" id="Coils"/>
    </source>
</evidence>
<evidence type="ECO:0000259" key="2">
    <source>
        <dbReference type="PROSITE" id="PS50943"/>
    </source>
</evidence>
<accession>A0ABT2IR34</accession>